<feature type="transmembrane region" description="Helical" evidence="10">
    <location>
        <begin position="455"/>
        <end position="473"/>
    </location>
</feature>
<dbReference type="SUPFAM" id="SSF103473">
    <property type="entry name" value="MFS general substrate transporter"/>
    <property type="match status" value="2"/>
</dbReference>
<protein>
    <recommendedName>
        <fullName evidence="11">Major facilitator superfamily (MFS) profile domain-containing protein</fullName>
    </recommendedName>
</protein>
<keyword evidence="13" id="KW-1185">Reference proteome</keyword>
<gene>
    <name evidence="12" type="ORF">QBC46DRAFT_449140</name>
</gene>
<dbReference type="EMBL" id="MU853790">
    <property type="protein sequence ID" value="KAK3940919.1"/>
    <property type="molecule type" value="Genomic_DNA"/>
</dbReference>
<evidence type="ECO:0000256" key="10">
    <source>
        <dbReference type="SAM" id="Phobius"/>
    </source>
</evidence>
<keyword evidence="8" id="KW-0325">Glycoprotein</keyword>
<evidence type="ECO:0000256" key="1">
    <source>
        <dbReference type="ARBA" id="ARBA00004651"/>
    </source>
</evidence>
<keyword evidence="4" id="KW-1003">Cell membrane</keyword>
<evidence type="ECO:0000256" key="3">
    <source>
        <dbReference type="ARBA" id="ARBA00022448"/>
    </source>
</evidence>
<dbReference type="Proteomes" id="UP001303473">
    <property type="component" value="Unassembled WGS sequence"/>
</dbReference>
<organism evidence="12 13">
    <name type="scientific">Diplogelasinospora grovesii</name>
    <dbReference type="NCBI Taxonomy" id="303347"/>
    <lineage>
        <taxon>Eukaryota</taxon>
        <taxon>Fungi</taxon>
        <taxon>Dikarya</taxon>
        <taxon>Ascomycota</taxon>
        <taxon>Pezizomycotina</taxon>
        <taxon>Sordariomycetes</taxon>
        <taxon>Sordariomycetidae</taxon>
        <taxon>Sordariales</taxon>
        <taxon>Diplogelasinosporaceae</taxon>
        <taxon>Diplogelasinospora</taxon>
    </lineage>
</organism>
<keyword evidence="7 10" id="KW-0472">Membrane</keyword>
<feature type="compositionally biased region" description="Polar residues" evidence="9">
    <location>
        <begin position="66"/>
        <end position="82"/>
    </location>
</feature>
<evidence type="ECO:0000256" key="7">
    <source>
        <dbReference type="ARBA" id="ARBA00023136"/>
    </source>
</evidence>
<feature type="transmembrane region" description="Helical" evidence="10">
    <location>
        <begin position="364"/>
        <end position="385"/>
    </location>
</feature>
<proteinExistence type="inferred from homology"/>
<feature type="transmembrane region" description="Helical" evidence="10">
    <location>
        <begin position="405"/>
        <end position="424"/>
    </location>
</feature>
<feature type="transmembrane region" description="Helical" evidence="10">
    <location>
        <begin position="136"/>
        <end position="154"/>
    </location>
</feature>
<dbReference type="PANTHER" id="PTHR23501">
    <property type="entry name" value="MAJOR FACILITATOR SUPERFAMILY"/>
    <property type="match status" value="1"/>
</dbReference>
<dbReference type="PROSITE" id="PS50850">
    <property type="entry name" value="MFS"/>
    <property type="match status" value="1"/>
</dbReference>
<dbReference type="FunFam" id="1.20.1720.10:FF:000012">
    <property type="entry name" value="MFS toxin efflux pump (AflT)"/>
    <property type="match status" value="1"/>
</dbReference>
<dbReference type="GO" id="GO:0022857">
    <property type="term" value="F:transmembrane transporter activity"/>
    <property type="evidence" value="ECO:0007669"/>
    <property type="project" value="InterPro"/>
</dbReference>
<feature type="compositionally biased region" description="Basic and acidic residues" evidence="9">
    <location>
        <begin position="30"/>
        <end position="42"/>
    </location>
</feature>
<comment type="caution">
    <text evidence="12">The sequence shown here is derived from an EMBL/GenBank/DDBJ whole genome shotgun (WGS) entry which is preliminary data.</text>
</comment>
<dbReference type="Gene3D" id="1.20.1250.20">
    <property type="entry name" value="MFS general substrate transporter like domains"/>
    <property type="match status" value="2"/>
</dbReference>
<evidence type="ECO:0000259" key="11">
    <source>
        <dbReference type="PROSITE" id="PS50850"/>
    </source>
</evidence>
<comment type="subcellular location">
    <subcellularLocation>
        <location evidence="1">Cell membrane</location>
        <topology evidence="1">Multi-pass membrane protein</topology>
    </subcellularLocation>
</comment>
<feature type="domain" description="Major facilitator superfamily (MFS) profile" evidence="11">
    <location>
        <begin position="101"/>
        <end position="590"/>
    </location>
</feature>
<feature type="transmembrane region" description="Helical" evidence="10">
    <location>
        <begin position="431"/>
        <end position="449"/>
    </location>
</feature>
<dbReference type="FunFam" id="1.20.1250.20:FF:000489">
    <property type="entry name" value="MFS general substrate transporter"/>
    <property type="match status" value="1"/>
</dbReference>
<dbReference type="PRINTS" id="PR01036">
    <property type="entry name" value="TCRTETB"/>
</dbReference>
<keyword evidence="3" id="KW-0813">Transport</keyword>
<dbReference type="FunFam" id="1.20.1250.20:FF:000196">
    <property type="entry name" value="MFS toxin efflux pump (AflT)"/>
    <property type="match status" value="1"/>
</dbReference>
<feature type="transmembrane region" description="Helical" evidence="10">
    <location>
        <begin position="223"/>
        <end position="245"/>
    </location>
</feature>
<evidence type="ECO:0000256" key="6">
    <source>
        <dbReference type="ARBA" id="ARBA00022989"/>
    </source>
</evidence>
<evidence type="ECO:0000256" key="2">
    <source>
        <dbReference type="ARBA" id="ARBA00007520"/>
    </source>
</evidence>
<evidence type="ECO:0000256" key="9">
    <source>
        <dbReference type="SAM" id="MobiDB-lite"/>
    </source>
</evidence>
<feature type="transmembrane region" description="Helical" evidence="10">
    <location>
        <begin position="294"/>
        <end position="313"/>
    </location>
</feature>
<feature type="transmembrane region" description="Helical" evidence="10">
    <location>
        <begin position="325"/>
        <end position="344"/>
    </location>
</feature>
<dbReference type="Pfam" id="PF07690">
    <property type="entry name" value="MFS_1"/>
    <property type="match status" value="1"/>
</dbReference>
<dbReference type="CDD" id="cd17502">
    <property type="entry name" value="MFS_Azr1_MDR_like"/>
    <property type="match status" value="1"/>
</dbReference>
<feature type="transmembrane region" description="Helical" evidence="10">
    <location>
        <begin position="166"/>
        <end position="185"/>
    </location>
</feature>
<feature type="transmembrane region" description="Helical" evidence="10">
    <location>
        <begin position="494"/>
        <end position="515"/>
    </location>
</feature>
<accession>A0AAN6N9I5</accession>
<feature type="region of interest" description="Disordered" evidence="9">
    <location>
        <begin position="1"/>
        <end position="88"/>
    </location>
</feature>
<dbReference type="InterPro" id="IPR020846">
    <property type="entry name" value="MFS_dom"/>
</dbReference>
<keyword evidence="5 10" id="KW-0812">Transmembrane</keyword>
<evidence type="ECO:0000256" key="8">
    <source>
        <dbReference type="ARBA" id="ARBA00023180"/>
    </source>
</evidence>
<evidence type="ECO:0000256" key="5">
    <source>
        <dbReference type="ARBA" id="ARBA00022692"/>
    </source>
</evidence>
<feature type="transmembrane region" description="Helical" evidence="10">
    <location>
        <begin position="191"/>
        <end position="216"/>
    </location>
</feature>
<feature type="transmembrane region" description="Helical" evidence="10">
    <location>
        <begin position="563"/>
        <end position="584"/>
    </location>
</feature>
<name>A0AAN6N9I5_9PEZI</name>
<evidence type="ECO:0000313" key="12">
    <source>
        <dbReference type="EMBL" id="KAK3940919.1"/>
    </source>
</evidence>
<keyword evidence="6 10" id="KW-1133">Transmembrane helix</keyword>
<feature type="transmembrane region" description="Helical" evidence="10">
    <location>
        <begin position="100"/>
        <end position="124"/>
    </location>
</feature>
<sequence>MDSKLPAPTSSVLPASQAPTIAPSAASMTEDEREKVSTREGEQTDADATVSEYQAEPAVDEKQHELTQQATAASKAGQSIRQTRTRDDGTEYPTGLKLGLISLALCLSVFLIALDNSIIATAIPKITDQFHSLPDVGWYGSAYLLTTAALQLLFGRFYTFFSIKWVYLIAIAIFELGSLICGVANNSVTLIIGRAVAGIGSAAIFSGALIILAYSVPLEKRPLYTGMIGSMYGIASVSGPLLGGVFTDKVTWRWCFFINLPIGAVAIFVIAFFFPDPHREITNDDSLVQRIMRFDPFGTAVFMPAIICLLLALQWGGTTYEWNSWRIVLLLVFFAVLICVFIFIQYKQQELGTVPPRIIFKRSVWSSGFFSFCVGASFLGSVYYLPIWFQAVKGASAVDSGIMNLPMLLSVVIASILSGGLITAIGYYTPFMLVCSVFTAIGFGLLSTFQPDTSRPVWIGYQILAGAGVGFGMQQPLMAVQTVLDINDVPTGTSVIVFLQTLGGALFVSVAQNIFTNKLIEYVGEYVPQIPDPRMILAVGATSIQTAVDPAFLPGVTQAYNDALTRTFLIFAAMATASIIGAAVTEWRSVKGKKIEMAVA</sequence>
<evidence type="ECO:0000313" key="13">
    <source>
        <dbReference type="Proteomes" id="UP001303473"/>
    </source>
</evidence>
<feature type="compositionally biased region" description="Polar residues" evidence="9">
    <location>
        <begin position="8"/>
        <end position="19"/>
    </location>
</feature>
<dbReference type="InterPro" id="IPR011701">
    <property type="entry name" value="MFS"/>
</dbReference>
<reference evidence="13" key="1">
    <citation type="journal article" date="2023" name="Mol. Phylogenet. Evol.">
        <title>Genome-scale phylogeny and comparative genomics of the fungal order Sordariales.</title>
        <authorList>
            <person name="Hensen N."/>
            <person name="Bonometti L."/>
            <person name="Westerberg I."/>
            <person name="Brannstrom I.O."/>
            <person name="Guillou S."/>
            <person name="Cros-Aarteil S."/>
            <person name="Calhoun S."/>
            <person name="Haridas S."/>
            <person name="Kuo A."/>
            <person name="Mondo S."/>
            <person name="Pangilinan J."/>
            <person name="Riley R."/>
            <person name="LaButti K."/>
            <person name="Andreopoulos B."/>
            <person name="Lipzen A."/>
            <person name="Chen C."/>
            <person name="Yan M."/>
            <person name="Daum C."/>
            <person name="Ng V."/>
            <person name="Clum A."/>
            <person name="Steindorff A."/>
            <person name="Ohm R.A."/>
            <person name="Martin F."/>
            <person name="Silar P."/>
            <person name="Natvig D.O."/>
            <person name="Lalanne C."/>
            <person name="Gautier V."/>
            <person name="Ament-Velasquez S.L."/>
            <person name="Kruys A."/>
            <person name="Hutchinson M.I."/>
            <person name="Powell A.J."/>
            <person name="Barry K."/>
            <person name="Miller A.N."/>
            <person name="Grigoriev I.V."/>
            <person name="Debuchy R."/>
            <person name="Gladieux P."/>
            <person name="Hiltunen Thoren M."/>
            <person name="Johannesson H."/>
        </authorList>
    </citation>
    <scope>NUCLEOTIDE SEQUENCE [LARGE SCALE GENOMIC DNA]</scope>
    <source>
        <strain evidence="13">CBS 340.73</strain>
    </source>
</reference>
<dbReference type="InterPro" id="IPR036259">
    <property type="entry name" value="MFS_trans_sf"/>
</dbReference>
<dbReference type="PANTHER" id="PTHR23501:SF199">
    <property type="entry name" value="MFS EFFLUX TRANSPORTER INPD-RELATED"/>
    <property type="match status" value="1"/>
</dbReference>
<feature type="transmembrane region" description="Helical" evidence="10">
    <location>
        <begin position="251"/>
        <end position="274"/>
    </location>
</feature>
<dbReference type="AlphaFoldDB" id="A0AAN6N9I5"/>
<evidence type="ECO:0000256" key="4">
    <source>
        <dbReference type="ARBA" id="ARBA00022475"/>
    </source>
</evidence>
<comment type="similarity">
    <text evidence="2">Belongs to the major facilitator superfamily. TCR/Tet family.</text>
</comment>
<dbReference type="GO" id="GO:0005886">
    <property type="term" value="C:plasma membrane"/>
    <property type="evidence" value="ECO:0007669"/>
    <property type="project" value="UniProtKB-SubCell"/>
</dbReference>